<evidence type="ECO:0000256" key="4">
    <source>
        <dbReference type="ARBA" id="ARBA00022729"/>
    </source>
</evidence>
<accession>A0AAV1WNM5</accession>
<keyword evidence="4 8" id="KW-0732">Signal</keyword>
<comment type="similarity">
    <text evidence="2">Belongs to the CLV3/ESR signal peptide family.</text>
</comment>
<feature type="chain" id="PRO_5043617823" evidence="8">
    <location>
        <begin position="24"/>
        <end position="71"/>
    </location>
</feature>
<keyword evidence="7" id="KW-0379">Hydroxylation</keyword>
<feature type="signal peptide" evidence="8">
    <location>
        <begin position="1"/>
        <end position="23"/>
    </location>
</feature>
<gene>
    <name evidence="9" type="ORF">LLUT_LOCUS11732</name>
</gene>
<evidence type="ECO:0000256" key="7">
    <source>
        <dbReference type="ARBA" id="ARBA00023278"/>
    </source>
</evidence>
<comment type="subcellular location">
    <subcellularLocation>
        <location evidence="1">Secreted</location>
        <location evidence="1">Extracellular space</location>
    </subcellularLocation>
</comment>
<name>A0AAV1WNM5_LUPLU</name>
<dbReference type="InterPro" id="IPR039617">
    <property type="entry name" value="CLAVATA3-CLE"/>
</dbReference>
<dbReference type="GO" id="GO:0030154">
    <property type="term" value="P:cell differentiation"/>
    <property type="evidence" value="ECO:0007669"/>
    <property type="project" value="UniProtKB-KW"/>
</dbReference>
<evidence type="ECO:0000256" key="8">
    <source>
        <dbReference type="SAM" id="SignalP"/>
    </source>
</evidence>
<comment type="caution">
    <text evidence="9">The sequence shown here is derived from an EMBL/GenBank/DDBJ whole genome shotgun (WGS) entry which is preliminary data.</text>
</comment>
<evidence type="ECO:0000313" key="10">
    <source>
        <dbReference type="Proteomes" id="UP001497480"/>
    </source>
</evidence>
<dbReference type="EMBL" id="CAXHTB010000008">
    <property type="protein sequence ID" value="CAL0310672.1"/>
    <property type="molecule type" value="Genomic_DNA"/>
</dbReference>
<keyword evidence="10" id="KW-1185">Reference proteome</keyword>
<evidence type="ECO:0000256" key="1">
    <source>
        <dbReference type="ARBA" id="ARBA00004239"/>
    </source>
</evidence>
<dbReference type="Proteomes" id="UP001497480">
    <property type="component" value="Unassembled WGS sequence"/>
</dbReference>
<proteinExistence type="inferred from homology"/>
<protein>
    <submittedName>
        <fullName evidence="9">Uncharacterized protein</fullName>
    </submittedName>
</protein>
<evidence type="ECO:0000313" key="9">
    <source>
        <dbReference type="EMBL" id="CAL0310672.1"/>
    </source>
</evidence>
<evidence type="ECO:0000256" key="5">
    <source>
        <dbReference type="ARBA" id="ARBA00022782"/>
    </source>
</evidence>
<evidence type="ECO:0000256" key="6">
    <source>
        <dbReference type="ARBA" id="ARBA00023180"/>
    </source>
</evidence>
<sequence length="71" mass="8091">MATSIKVFVVLVIVLLLVVISEARVFPEFSTMSKKINSEVLLRHLIHKYQLKRSMLGLERLSPAGPDPRHH</sequence>
<evidence type="ECO:0000256" key="3">
    <source>
        <dbReference type="ARBA" id="ARBA00022525"/>
    </source>
</evidence>
<dbReference type="GO" id="GO:0005576">
    <property type="term" value="C:extracellular region"/>
    <property type="evidence" value="ECO:0007669"/>
    <property type="project" value="UniProtKB-SubCell"/>
</dbReference>
<keyword evidence="5" id="KW-0221">Differentiation</keyword>
<dbReference type="PANTHER" id="PTHR36016">
    <property type="entry name" value="CLAVATA3/ESR (CLE)-RELATED PROTEIN 7"/>
    <property type="match status" value="1"/>
</dbReference>
<keyword evidence="3" id="KW-0964">Secreted</keyword>
<dbReference type="PANTHER" id="PTHR36016:SF4">
    <property type="entry name" value="CLAVATA3_ESR (CLE) GENE FAMILY MEMBER"/>
    <property type="match status" value="1"/>
</dbReference>
<keyword evidence="6" id="KW-0325">Glycoprotein</keyword>
<organism evidence="9 10">
    <name type="scientific">Lupinus luteus</name>
    <name type="common">European yellow lupine</name>
    <dbReference type="NCBI Taxonomy" id="3873"/>
    <lineage>
        <taxon>Eukaryota</taxon>
        <taxon>Viridiplantae</taxon>
        <taxon>Streptophyta</taxon>
        <taxon>Embryophyta</taxon>
        <taxon>Tracheophyta</taxon>
        <taxon>Spermatophyta</taxon>
        <taxon>Magnoliopsida</taxon>
        <taxon>eudicotyledons</taxon>
        <taxon>Gunneridae</taxon>
        <taxon>Pentapetalae</taxon>
        <taxon>rosids</taxon>
        <taxon>fabids</taxon>
        <taxon>Fabales</taxon>
        <taxon>Fabaceae</taxon>
        <taxon>Papilionoideae</taxon>
        <taxon>50 kb inversion clade</taxon>
        <taxon>genistoids sensu lato</taxon>
        <taxon>core genistoids</taxon>
        <taxon>Genisteae</taxon>
        <taxon>Lupinus</taxon>
    </lineage>
</organism>
<evidence type="ECO:0000256" key="2">
    <source>
        <dbReference type="ARBA" id="ARBA00005416"/>
    </source>
</evidence>
<dbReference type="AlphaFoldDB" id="A0AAV1WNM5"/>
<reference evidence="9 10" key="1">
    <citation type="submission" date="2024-03" db="EMBL/GenBank/DDBJ databases">
        <authorList>
            <person name="Martinez-Hernandez J."/>
        </authorList>
    </citation>
    <scope>NUCLEOTIDE SEQUENCE [LARGE SCALE GENOMIC DNA]</scope>
</reference>